<dbReference type="GO" id="GO:0008289">
    <property type="term" value="F:lipid binding"/>
    <property type="evidence" value="ECO:0007669"/>
    <property type="project" value="UniProtKB-KW"/>
</dbReference>
<dbReference type="SMART" id="SM00499">
    <property type="entry name" value="AAI"/>
    <property type="match status" value="1"/>
</dbReference>
<dbReference type="EMBL" id="JAEACU010000001">
    <property type="protein sequence ID" value="KAH7546648.1"/>
    <property type="molecule type" value="Genomic_DNA"/>
</dbReference>
<feature type="domain" description="Bifunctional inhibitor/plant lipid transfer protein/seed storage helical" evidence="9">
    <location>
        <begin position="55"/>
        <end position="149"/>
    </location>
</feature>
<evidence type="ECO:0000256" key="3">
    <source>
        <dbReference type="ARBA" id="ARBA00022448"/>
    </source>
</evidence>
<evidence type="ECO:0000313" key="11">
    <source>
        <dbReference type="Proteomes" id="UP000813462"/>
    </source>
</evidence>
<dbReference type="PANTHER" id="PTHR35496:SF20">
    <property type="entry name" value="2S SEED STORAGE PROTEIN 1-RELATED"/>
    <property type="match status" value="1"/>
</dbReference>
<dbReference type="InterPro" id="IPR000617">
    <property type="entry name" value="Napin/2SS/CON"/>
</dbReference>
<dbReference type="InterPro" id="IPR036312">
    <property type="entry name" value="Bifun_inhib/LTP/seed_sf"/>
</dbReference>
<dbReference type="PANTHER" id="PTHR35496">
    <property type="entry name" value="2S SEED STORAGE PROTEIN 1-RELATED"/>
    <property type="match status" value="1"/>
</dbReference>
<feature type="chain" id="PRO_5038091949" description="Bifunctional inhibitor/plant lipid transfer protein/seed storage helical domain-containing protein" evidence="8">
    <location>
        <begin position="27"/>
        <end position="159"/>
    </location>
</feature>
<comment type="caution">
    <text evidence="10">The sequence shown here is derived from an EMBL/GenBank/DDBJ whole genome shotgun (WGS) entry which is preliminary data.</text>
</comment>
<reference evidence="10" key="1">
    <citation type="journal article" date="2021" name="Front. Plant Sci.">
        <title>Chromosome-Scale Genome Assembly for Chinese Sour Jujube and Insights Into Its Genome Evolution and Domestication Signature.</title>
        <authorList>
            <person name="Shen L.-Y."/>
            <person name="Luo H."/>
            <person name="Wang X.-L."/>
            <person name="Wang X.-M."/>
            <person name="Qiu X.-J."/>
            <person name="Liu H."/>
            <person name="Zhou S.-S."/>
            <person name="Jia K.-H."/>
            <person name="Nie S."/>
            <person name="Bao Y.-T."/>
            <person name="Zhang R.-G."/>
            <person name="Yun Q.-Z."/>
            <person name="Chai Y.-H."/>
            <person name="Lu J.-Y."/>
            <person name="Li Y."/>
            <person name="Zhao S.-W."/>
            <person name="Mao J.-F."/>
            <person name="Jia S.-G."/>
            <person name="Mao Y.-M."/>
        </authorList>
    </citation>
    <scope>NUCLEOTIDE SEQUENCE</scope>
    <source>
        <strain evidence="10">AT0</strain>
        <tissue evidence="10">Leaf</tissue>
    </source>
</reference>
<evidence type="ECO:0000256" key="2">
    <source>
        <dbReference type="ARBA" id="ARBA00008262"/>
    </source>
</evidence>
<feature type="region of interest" description="Disordered" evidence="7">
    <location>
        <begin position="62"/>
        <end position="86"/>
    </location>
</feature>
<evidence type="ECO:0000256" key="1">
    <source>
        <dbReference type="ARBA" id="ARBA00003211"/>
    </source>
</evidence>
<keyword evidence="6" id="KW-1015">Disulfide bond</keyword>
<protein>
    <recommendedName>
        <fullName evidence="9">Bifunctional inhibitor/plant lipid transfer protein/seed storage helical domain-containing protein</fullName>
    </recommendedName>
</protein>
<dbReference type="Gene3D" id="1.10.110.10">
    <property type="entry name" value="Plant lipid-transfer and hydrophobic proteins"/>
    <property type="match status" value="1"/>
</dbReference>
<evidence type="ECO:0000256" key="8">
    <source>
        <dbReference type="SAM" id="SignalP"/>
    </source>
</evidence>
<dbReference type="InterPro" id="IPR016140">
    <property type="entry name" value="Bifunc_inhib/LTP/seed_store"/>
</dbReference>
<sequence>MAAARLSILATTLLAVVLLVTTNTSAYRTTITTVEIEGSRQQCQQEIQMQDMNHCKQYVMQQSRSRGGRSGGGENVLAMTTDPNDKSEHFKPCCQELEQLNEQCQCPALAQIVHKQMQQGHLQGEKVFHQVVQKLQNLPQECQVGSQQCQIRGSSTSWF</sequence>
<gene>
    <name evidence="10" type="ORF">FEM48_Zijuj01G0223700</name>
</gene>
<dbReference type="Pfam" id="PF00234">
    <property type="entry name" value="Tryp_alpha_amyl"/>
    <property type="match status" value="1"/>
</dbReference>
<evidence type="ECO:0000256" key="7">
    <source>
        <dbReference type="SAM" id="MobiDB-lite"/>
    </source>
</evidence>
<evidence type="ECO:0000259" key="9">
    <source>
        <dbReference type="SMART" id="SM00499"/>
    </source>
</evidence>
<organism evidence="10 11">
    <name type="scientific">Ziziphus jujuba var. spinosa</name>
    <dbReference type="NCBI Taxonomy" id="714518"/>
    <lineage>
        <taxon>Eukaryota</taxon>
        <taxon>Viridiplantae</taxon>
        <taxon>Streptophyta</taxon>
        <taxon>Embryophyta</taxon>
        <taxon>Tracheophyta</taxon>
        <taxon>Spermatophyta</taxon>
        <taxon>Magnoliopsida</taxon>
        <taxon>eudicotyledons</taxon>
        <taxon>Gunneridae</taxon>
        <taxon>Pentapetalae</taxon>
        <taxon>rosids</taxon>
        <taxon>fabids</taxon>
        <taxon>Rosales</taxon>
        <taxon>Rhamnaceae</taxon>
        <taxon>Paliureae</taxon>
        <taxon>Ziziphus</taxon>
    </lineage>
</organism>
<accession>A0A978W3W4</accession>
<keyword evidence="4 8" id="KW-0732">Signal</keyword>
<evidence type="ECO:0000256" key="6">
    <source>
        <dbReference type="ARBA" id="ARBA00023157"/>
    </source>
</evidence>
<keyword evidence="3" id="KW-0813">Transport</keyword>
<dbReference type="AlphaFoldDB" id="A0A978W3W4"/>
<evidence type="ECO:0000313" key="10">
    <source>
        <dbReference type="EMBL" id="KAH7546648.1"/>
    </source>
</evidence>
<comment type="function">
    <text evidence="1">Plant non-specific lipid-transfer proteins transfer phospholipids as well as galactolipids across membranes. May play a role in wax or cutin deposition in the cell walls of expanding epidermal cells and certain secretory tissues.</text>
</comment>
<keyword evidence="5" id="KW-0446">Lipid-binding</keyword>
<name>A0A978W3W4_ZIZJJ</name>
<dbReference type="Proteomes" id="UP000813462">
    <property type="component" value="Unassembled WGS sequence"/>
</dbReference>
<feature type="signal peptide" evidence="8">
    <location>
        <begin position="1"/>
        <end position="26"/>
    </location>
</feature>
<comment type="similarity">
    <text evidence="2">Belongs to the 2S seed storage albumins family.</text>
</comment>
<proteinExistence type="inferred from homology"/>
<evidence type="ECO:0000256" key="4">
    <source>
        <dbReference type="ARBA" id="ARBA00022729"/>
    </source>
</evidence>
<dbReference type="GO" id="GO:0045735">
    <property type="term" value="F:nutrient reservoir activity"/>
    <property type="evidence" value="ECO:0007669"/>
    <property type="project" value="InterPro"/>
</dbReference>
<evidence type="ECO:0000256" key="5">
    <source>
        <dbReference type="ARBA" id="ARBA00023121"/>
    </source>
</evidence>
<dbReference type="SUPFAM" id="SSF47699">
    <property type="entry name" value="Bifunctional inhibitor/lipid-transfer protein/seed storage 2S albumin"/>
    <property type="match status" value="1"/>
</dbReference>